<dbReference type="RefSeq" id="WP_078319377.1">
    <property type="nucleotide sequence ID" value="NZ_FXTS01000003.1"/>
</dbReference>
<dbReference type="Pfam" id="PF08668">
    <property type="entry name" value="HDOD"/>
    <property type="match status" value="1"/>
</dbReference>
<dbReference type="EMBL" id="MTSD02000003">
    <property type="protein sequence ID" value="OOV87027.1"/>
    <property type="molecule type" value="Genomic_DNA"/>
</dbReference>
<proteinExistence type="predicted"/>
<feature type="region of interest" description="Disordered" evidence="1">
    <location>
        <begin position="334"/>
        <end position="374"/>
    </location>
</feature>
<sequence>MSSKATSTNTSVAKGLTQWRKELLKVSLPALSDTGARLLKSLKKPDVCLKDLELIIAEDPVLSFQIIAHASKLRNNPENDMLSLPHSLSLLGMDKLQPMLRKVKYIRFDPAKTAHKAFLQALNTSLHAATQAYMIAERKSPGTGESNYWISLRLSSVFWQLALASPKIYHAIEQRVQTGESRHHVEMTLMGCTTQQLTQAMLPDWCLSKFTQNNLYKLLDSKARMLADIAKCAWKDGIAPEIPQNVGHFLQTPWSAAVLTHWLALNTAVTWFGPKTERIECMIAAFLHQHLDDVIPFLHRNAVIYSASHKLSGVWLPAIKLLHPPLKKRSLPVKEAPTQAKKAKHYQDLSSDTRRKAELQSTRAQITEPKKQAAPTSIAVTEKAKVEAATPPPNKDLAVQTALFKIYYLQTVRQKQVFSIHQMMDGASQVLHFDLGLTRCILFMKSRSHGSVKGVYAKGFTDNSPFAKMTLNADSRHLFGKLLSKQAALWAKPENRSRYLTELPAGFWPHLNEPAEFVLASIMLRGKVSGILYADNKDSDKALTQSNYATFRALAQAISHGMGTLADRKEQEHRKNRL</sequence>
<dbReference type="Gene3D" id="1.10.3210.10">
    <property type="entry name" value="Hypothetical protein af1432"/>
    <property type="match status" value="1"/>
</dbReference>
<feature type="domain" description="HDOD" evidence="2">
    <location>
        <begin position="28"/>
        <end position="221"/>
    </location>
</feature>
<reference evidence="3" key="1">
    <citation type="submission" date="2017-02" db="EMBL/GenBank/DDBJ databases">
        <title>Draft Genome Sequence of the Salt Water Bacterium Oceanospirillum linum ATCC 11336.</title>
        <authorList>
            <person name="Trachtenberg A.M."/>
            <person name="Carney J.G."/>
            <person name="Linnane J.D."/>
            <person name="Rheaume B.A."/>
            <person name="Pitts N.L."/>
            <person name="Mykles D.L."/>
            <person name="Maclea K.S."/>
        </authorList>
    </citation>
    <scope>NUCLEOTIDE SEQUENCE [LARGE SCALE GENOMIC DNA]</scope>
    <source>
        <strain evidence="3">ATCC 11336</strain>
    </source>
</reference>
<keyword evidence="4" id="KW-1185">Reference proteome</keyword>
<protein>
    <recommendedName>
        <fullName evidence="2">HDOD domain-containing protein</fullName>
    </recommendedName>
</protein>
<dbReference type="InterPro" id="IPR013976">
    <property type="entry name" value="HDOD"/>
</dbReference>
<evidence type="ECO:0000259" key="2">
    <source>
        <dbReference type="PROSITE" id="PS51833"/>
    </source>
</evidence>
<evidence type="ECO:0000313" key="3">
    <source>
        <dbReference type="EMBL" id="OOV87027.1"/>
    </source>
</evidence>
<accession>A0A1T1HBC5</accession>
<dbReference type="InterPro" id="IPR029016">
    <property type="entry name" value="GAF-like_dom_sf"/>
</dbReference>
<dbReference type="PROSITE" id="PS51833">
    <property type="entry name" value="HDOD"/>
    <property type="match status" value="1"/>
</dbReference>
<evidence type="ECO:0000313" key="4">
    <source>
        <dbReference type="Proteomes" id="UP000190064"/>
    </source>
</evidence>
<feature type="compositionally biased region" description="Basic and acidic residues" evidence="1">
    <location>
        <begin position="345"/>
        <end position="358"/>
    </location>
</feature>
<dbReference type="AlphaFoldDB" id="A0A1T1HBC5"/>
<name>A0A1T1HBC5_OCELI</name>
<gene>
    <name evidence="3" type="ORF">BTA35_0208425</name>
</gene>
<dbReference type="Proteomes" id="UP000190064">
    <property type="component" value="Unassembled WGS sequence"/>
</dbReference>
<dbReference type="STRING" id="966.BTA35_0208425"/>
<evidence type="ECO:0000256" key="1">
    <source>
        <dbReference type="SAM" id="MobiDB-lite"/>
    </source>
</evidence>
<organism evidence="3 4">
    <name type="scientific">Oceanospirillum linum</name>
    <dbReference type="NCBI Taxonomy" id="966"/>
    <lineage>
        <taxon>Bacteria</taxon>
        <taxon>Pseudomonadati</taxon>
        <taxon>Pseudomonadota</taxon>
        <taxon>Gammaproteobacteria</taxon>
        <taxon>Oceanospirillales</taxon>
        <taxon>Oceanospirillaceae</taxon>
        <taxon>Oceanospirillum</taxon>
    </lineage>
</organism>
<comment type="caution">
    <text evidence="3">The sequence shown here is derived from an EMBL/GenBank/DDBJ whole genome shotgun (WGS) entry which is preliminary data.</text>
</comment>
<dbReference type="SUPFAM" id="SSF109604">
    <property type="entry name" value="HD-domain/PDEase-like"/>
    <property type="match status" value="1"/>
</dbReference>
<dbReference type="Gene3D" id="3.30.450.40">
    <property type="match status" value="1"/>
</dbReference>